<dbReference type="Proteomes" id="UP000321580">
    <property type="component" value="Unassembled WGS sequence"/>
</dbReference>
<dbReference type="NCBIfam" id="TIGR01451">
    <property type="entry name" value="B_ant_repeat"/>
    <property type="match status" value="3"/>
</dbReference>
<dbReference type="InterPro" id="IPR047589">
    <property type="entry name" value="DUF11_rpt"/>
</dbReference>
<evidence type="ECO:0000313" key="2">
    <source>
        <dbReference type="EMBL" id="TXB55514.1"/>
    </source>
</evidence>
<reference evidence="2 3" key="1">
    <citation type="submission" date="2019-08" db="EMBL/GenBank/DDBJ databases">
        <title>Genome of Phaeodactylibacter luteus.</title>
        <authorList>
            <person name="Bowman J.P."/>
        </authorList>
    </citation>
    <scope>NUCLEOTIDE SEQUENCE [LARGE SCALE GENOMIC DNA]</scope>
    <source>
        <strain evidence="2 3">KCTC 42180</strain>
    </source>
</reference>
<name>A0A5C6RGA9_9BACT</name>
<sequence length="353" mass="35477">AVVTYTVNVDVPADFTGGLTNIVTVTNPEDPTPGCPACTDGPDTPDEVSDITTVKTNGTTTYVPGTTVPYTITVTNNGPSAASSVTVADMAPTGTTISSWTAVVTTGTATLANASGTGDFSEVITNMSNGAVVTYTVNVDVPADFTGGLTNIVTVTNPEDPTPDCPDCTDGPDTPDEVSDITTVKTNNTTTYVPGTTVPYTITVTNNGPSVASSVTVADTAPAGTTISSWTAVVTTGTATLSNASGTGDLNETITAMANGAVVTYTVNVDVPADFTGGLTNIVTVTNPEDPTPDCPECTDGPDTPDEVSDITTVKTNNTTTYVPGTTVPYTITVTNNGPSAASSVTVADTAPV</sequence>
<protein>
    <submittedName>
        <fullName evidence="2">DUF11 domain-containing protein</fullName>
    </submittedName>
</protein>
<feature type="domain" description="DUF11" evidence="1">
    <location>
        <begin position="310"/>
        <end position="352"/>
    </location>
</feature>
<feature type="domain" description="DUF11" evidence="1">
    <location>
        <begin position="50"/>
        <end position="163"/>
    </location>
</feature>
<dbReference type="InterPro" id="IPR051172">
    <property type="entry name" value="Chlamydia_OmcB"/>
</dbReference>
<dbReference type="PANTHER" id="PTHR34819">
    <property type="entry name" value="LARGE CYSTEINE-RICH PERIPLASMIC PROTEIN OMCB"/>
    <property type="match status" value="1"/>
</dbReference>
<feature type="non-terminal residue" evidence="2">
    <location>
        <position position="1"/>
    </location>
</feature>
<dbReference type="PANTHER" id="PTHR34819:SF3">
    <property type="entry name" value="CELL SURFACE PROTEIN"/>
    <property type="match status" value="1"/>
</dbReference>
<gene>
    <name evidence="2" type="ORF">FRY97_21910</name>
</gene>
<dbReference type="OrthoDB" id="1488818at2"/>
<proteinExistence type="predicted"/>
<keyword evidence="3" id="KW-1185">Reference proteome</keyword>
<evidence type="ECO:0000259" key="1">
    <source>
        <dbReference type="Pfam" id="PF01345"/>
    </source>
</evidence>
<evidence type="ECO:0000313" key="3">
    <source>
        <dbReference type="Proteomes" id="UP000321580"/>
    </source>
</evidence>
<accession>A0A5C6RGA9</accession>
<feature type="non-terminal residue" evidence="2">
    <location>
        <position position="353"/>
    </location>
</feature>
<feature type="domain" description="DUF11" evidence="1">
    <location>
        <begin position="180"/>
        <end position="293"/>
    </location>
</feature>
<organism evidence="2 3">
    <name type="scientific">Phaeodactylibacter luteus</name>
    <dbReference type="NCBI Taxonomy" id="1564516"/>
    <lineage>
        <taxon>Bacteria</taxon>
        <taxon>Pseudomonadati</taxon>
        <taxon>Bacteroidota</taxon>
        <taxon>Saprospiria</taxon>
        <taxon>Saprospirales</taxon>
        <taxon>Haliscomenobacteraceae</taxon>
        <taxon>Phaeodactylibacter</taxon>
    </lineage>
</organism>
<comment type="caution">
    <text evidence="2">The sequence shown here is derived from an EMBL/GenBank/DDBJ whole genome shotgun (WGS) entry which is preliminary data.</text>
</comment>
<dbReference type="EMBL" id="VOOR01000151">
    <property type="protein sequence ID" value="TXB55514.1"/>
    <property type="molecule type" value="Genomic_DNA"/>
</dbReference>
<dbReference type="Pfam" id="PF01345">
    <property type="entry name" value="DUF11"/>
    <property type="match status" value="3"/>
</dbReference>
<dbReference type="AlphaFoldDB" id="A0A5C6RGA9"/>
<dbReference type="InterPro" id="IPR001434">
    <property type="entry name" value="OmcB-like_DUF11"/>
</dbReference>